<dbReference type="InterPro" id="IPR012347">
    <property type="entry name" value="Ferritin-like"/>
</dbReference>
<name>A0A7X9RXU9_9BACT</name>
<evidence type="ECO:0000313" key="2">
    <source>
        <dbReference type="Proteomes" id="UP000576082"/>
    </source>
</evidence>
<evidence type="ECO:0000313" key="1">
    <source>
        <dbReference type="EMBL" id="NME70725.1"/>
    </source>
</evidence>
<sequence>MAQVGNSFIQGVTPQQIVKDLIQLYSIEQLNIHAYKNVLHNMGGKTELLIGDRFEGLIKVSEGHSQKIAKRIGVLGGNLPSSLSSIERLSSIELSEFGNPNSIDNLTDTLLSRFRNIIPSIHNTIEKYQTNDILTFSTVLPIFEFYVNHEDELEAFNN</sequence>
<keyword evidence="2" id="KW-1185">Reference proteome</keyword>
<protein>
    <submittedName>
        <fullName evidence="1">Uncharacterized protein</fullName>
    </submittedName>
</protein>
<gene>
    <name evidence="1" type="ORF">HHU12_22320</name>
</gene>
<dbReference type="AlphaFoldDB" id="A0A7X9RXU9"/>
<reference evidence="1 2" key="1">
    <citation type="submission" date="2020-04" db="EMBL/GenBank/DDBJ databases">
        <title>Flammeovirga sp. SR4, a novel species isolated from seawater.</title>
        <authorList>
            <person name="Wang X."/>
        </authorList>
    </citation>
    <scope>NUCLEOTIDE SEQUENCE [LARGE SCALE GENOMIC DNA]</scope>
    <source>
        <strain evidence="1 2">ATCC 23126</strain>
    </source>
</reference>
<dbReference type="SUPFAM" id="SSF47240">
    <property type="entry name" value="Ferritin-like"/>
    <property type="match status" value="1"/>
</dbReference>
<dbReference type="Gene3D" id="1.20.1260.10">
    <property type="match status" value="1"/>
</dbReference>
<organism evidence="1 2">
    <name type="scientific">Flammeovirga aprica JL-4</name>
    <dbReference type="NCBI Taxonomy" id="694437"/>
    <lineage>
        <taxon>Bacteria</taxon>
        <taxon>Pseudomonadati</taxon>
        <taxon>Bacteroidota</taxon>
        <taxon>Cytophagia</taxon>
        <taxon>Cytophagales</taxon>
        <taxon>Flammeovirgaceae</taxon>
        <taxon>Flammeovirga</taxon>
    </lineage>
</organism>
<dbReference type="InterPro" id="IPR009078">
    <property type="entry name" value="Ferritin-like_SF"/>
</dbReference>
<comment type="caution">
    <text evidence="1">The sequence shown here is derived from an EMBL/GenBank/DDBJ whole genome shotgun (WGS) entry which is preliminary data.</text>
</comment>
<accession>A0A7X9RXU9</accession>
<dbReference type="EMBL" id="JABANE010000072">
    <property type="protein sequence ID" value="NME70725.1"/>
    <property type="molecule type" value="Genomic_DNA"/>
</dbReference>
<proteinExistence type="predicted"/>
<dbReference type="RefSeq" id="WP_169658955.1">
    <property type="nucleotide sequence ID" value="NZ_JABANE010000072.1"/>
</dbReference>
<dbReference type="Proteomes" id="UP000576082">
    <property type="component" value="Unassembled WGS sequence"/>
</dbReference>